<accession>A0A9Q1HGV6</accession>
<feature type="domain" description="MHD" evidence="9">
    <location>
        <begin position="230"/>
        <end position="529"/>
    </location>
</feature>
<comment type="caution">
    <text evidence="10">The sequence shown here is derived from an EMBL/GenBank/DDBJ whole genome shotgun (WGS) entry which is preliminary data.</text>
</comment>
<dbReference type="GO" id="GO:0005764">
    <property type="term" value="C:lysosome"/>
    <property type="evidence" value="ECO:0007669"/>
    <property type="project" value="TreeGrafter"/>
</dbReference>
<dbReference type="OrthoDB" id="1877176at2759"/>
<comment type="similarity">
    <text evidence="1">Belongs to the adaptor complexes medium subunit family.</text>
</comment>
<dbReference type="InterPro" id="IPR036168">
    <property type="entry name" value="AP2_Mu_C_sf"/>
</dbReference>
<dbReference type="GO" id="GO:0016197">
    <property type="term" value="P:endosomal transport"/>
    <property type="evidence" value="ECO:0007669"/>
    <property type="project" value="TreeGrafter"/>
</dbReference>
<keyword evidence="6" id="KW-0472">Membrane</keyword>
<evidence type="ECO:0000256" key="4">
    <source>
        <dbReference type="ARBA" id="ARBA00022448"/>
    </source>
</evidence>
<dbReference type="PANTHER" id="PTHR16082:SF2">
    <property type="entry name" value="AP-5 COMPLEX SUBUNIT MU-1"/>
    <property type="match status" value="1"/>
</dbReference>
<dbReference type="PROSITE" id="PS51072">
    <property type="entry name" value="MHD"/>
    <property type="match status" value="1"/>
</dbReference>
<evidence type="ECO:0000313" key="11">
    <source>
        <dbReference type="Proteomes" id="UP001152320"/>
    </source>
</evidence>
<dbReference type="AlphaFoldDB" id="A0A9Q1HGV6"/>
<dbReference type="PANTHER" id="PTHR16082">
    <property type="entry name" value="AP-5 COMPLEX SUBUNIT MU-1"/>
    <property type="match status" value="1"/>
</dbReference>
<keyword evidence="4" id="KW-0813">Transport</keyword>
<keyword evidence="11" id="KW-1185">Reference proteome</keyword>
<keyword evidence="5" id="KW-0653">Protein transport</keyword>
<protein>
    <recommendedName>
        <fullName evidence="3">AP-5 complex subunit mu-1</fullName>
    </recommendedName>
    <alternativeName>
        <fullName evidence="8">Adaptor-related protein complex 5 subunit mu-1</fullName>
    </alternativeName>
</protein>
<dbReference type="InterPro" id="IPR028565">
    <property type="entry name" value="MHD"/>
</dbReference>
<proteinExistence type="inferred from homology"/>
<name>A0A9Q1HGV6_HOLLE</name>
<evidence type="ECO:0000313" key="10">
    <source>
        <dbReference type="EMBL" id="KAJ8044521.1"/>
    </source>
</evidence>
<dbReference type="EMBL" id="JAIZAY010000003">
    <property type="protein sequence ID" value="KAJ8044521.1"/>
    <property type="molecule type" value="Genomic_DNA"/>
</dbReference>
<comment type="subcellular location">
    <subcellularLocation>
        <location evidence="7">Endomembrane system</location>
        <topology evidence="7">Peripheral membrane protein</topology>
        <orientation evidence="7">Cytoplasmic side</orientation>
    </subcellularLocation>
</comment>
<reference evidence="10" key="1">
    <citation type="submission" date="2021-10" db="EMBL/GenBank/DDBJ databases">
        <title>Tropical sea cucumber genome reveals ecological adaptation and Cuvierian tubules defense mechanism.</title>
        <authorList>
            <person name="Chen T."/>
        </authorList>
    </citation>
    <scope>NUCLEOTIDE SEQUENCE</scope>
    <source>
        <strain evidence="10">Nanhai2018</strain>
        <tissue evidence="10">Muscle</tissue>
    </source>
</reference>
<evidence type="ECO:0000256" key="5">
    <source>
        <dbReference type="ARBA" id="ARBA00022927"/>
    </source>
</evidence>
<dbReference type="GO" id="GO:0015031">
    <property type="term" value="P:protein transport"/>
    <property type="evidence" value="ECO:0007669"/>
    <property type="project" value="UniProtKB-KW"/>
</dbReference>
<evidence type="ECO:0000256" key="3">
    <source>
        <dbReference type="ARBA" id="ARBA00021851"/>
    </source>
</evidence>
<dbReference type="InterPro" id="IPR039591">
    <property type="entry name" value="AP5M1"/>
</dbReference>
<dbReference type="SUPFAM" id="SSF49447">
    <property type="entry name" value="Second domain of Mu2 adaptin subunit (ap50) of ap2 adaptor"/>
    <property type="match status" value="1"/>
</dbReference>
<evidence type="ECO:0000256" key="8">
    <source>
        <dbReference type="ARBA" id="ARBA00030827"/>
    </source>
</evidence>
<dbReference type="Proteomes" id="UP001152320">
    <property type="component" value="Chromosome 3"/>
</dbReference>
<gene>
    <name evidence="10" type="ORF">HOLleu_07294</name>
</gene>
<evidence type="ECO:0000256" key="7">
    <source>
        <dbReference type="ARBA" id="ARBA00029433"/>
    </source>
</evidence>
<evidence type="ECO:0000256" key="2">
    <source>
        <dbReference type="ARBA" id="ARBA00011174"/>
    </source>
</evidence>
<dbReference type="GO" id="GO:0005770">
    <property type="term" value="C:late endosome"/>
    <property type="evidence" value="ECO:0007669"/>
    <property type="project" value="TreeGrafter"/>
</dbReference>
<dbReference type="Pfam" id="PF00928">
    <property type="entry name" value="Adap_comp_sub"/>
    <property type="match status" value="1"/>
</dbReference>
<evidence type="ECO:0000256" key="6">
    <source>
        <dbReference type="ARBA" id="ARBA00023136"/>
    </source>
</evidence>
<dbReference type="CDD" id="cd09256">
    <property type="entry name" value="AP_MuD_MHD"/>
    <property type="match status" value="1"/>
</dbReference>
<evidence type="ECO:0000259" key="9">
    <source>
        <dbReference type="PROSITE" id="PS51072"/>
    </source>
</evidence>
<dbReference type="GO" id="GO:0030119">
    <property type="term" value="C:AP-type membrane coat adaptor complex"/>
    <property type="evidence" value="ECO:0007669"/>
    <property type="project" value="TreeGrafter"/>
</dbReference>
<dbReference type="Gene3D" id="2.60.40.1170">
    <property type="entry name" value="Mu homology domain, subdomain B"/>
    <property type="match status" value="2"/>
</dbReference>
<sequence>MRCTRPWTIIRLHQPTITQEVIWSAMAIRAIWALSLPGSPHEVLFSKRYPSVEKRARVLNQDGYVPIPVDKEMKRVILSELGILHPTEKFVESRDSCSRKLQKPVFEVTTSNGVLWPVVMYEKYGILLCCLPLVEAANRPPLIDVLGVSLGYSLLYCMSEVIGSLPRGADETHPHMIDLHSYLCQAVPFGTLTDIERSTVFDAIQGKLDSSQLSANVKPPSWRPISVKCKPNISFRITEQIQAVLYNRSDVPDVFQMYGSVTCKADLEHPAPLVACHLSVAKEQPPLQNVLVHPCVQIADADNRTTGDGQRTLTFIPPRQQFVLCQYTAVSHPTQVTASSNTPTLSRSGSVSSLNSTTSSLTVMGQGASPTSLPFKAFFEMTGSQEEVKVVMKVKLAKGKNFFEYCEVQIPFHNRGTVIHIDILSSVGEVVLTNDRRTLGWKIGQKFPSRSHEATLEAKLKFGAVTSKKSTYNDPFCSGLTAYAMIYFKIPDYTHTSATIDQRSLRVQPNTKPKVTVVREFISSSYKVWNVRGNYLAADTTEIVESW</sequence>
<comment type="subunit">
    <text evidence="2">Probably part of the adaptor protein complex 5 (AP-5) a tetramer composed of AP5B1, AP5M1, AP5S1 and AP5Z1.</text>
</comment>
<evidence type="ECO:0000256" key="1">
    <source>
        <dbReference type="ARBA" id="ARBA00005324"/>
    </source>
</evidence>
<dbReference type="GO" id="GO:0005829">
    <property type="term" value="C:cytosol"/>
    <property type="evidence" value="ECO:0007669"/>
    <property type="project" value="TreeGrafter"/>
</dbReference>
<organism evidence="10 11">
    <name type="scientific">Holothuria leucospilota</name>
    <name type="common">Black long sea cucumber</name>
    <name type="synonym">Mertensiothuria leucospilota</name>
    <dbReference type="NCBI Taxonomy" id="206669"/>
    <lineage>
        <taxon>Eukaryota</taxon>
        <taxon>Metazoa</taxon>
        <taxon>Echinodermata</taxon>
        <taxon>Eleutherozoa</taxon>
        <taxon>Echinozoa</taxon>
        <taxon>Holothuroidea</taxon>
        <taxon>Aspidochirotacea</taxon>
        <taxon>Aspidochirotida</taxon>
        <taxon>Holothuriidae</taxon>
        <taxon>Holothuria</taxon>
    </lineage>
</organism>